<evidence type="ECO:0000313" key="2">
    <source>
        <dbReference type="Proteomes" id="UP000276260"/>
    </source>
</evidence>
<evidence type="ECO:0000313" key="1">
    <source>
        <dbReference type="EMBL" id="RRJ23536.1"/>
    </source>
</evidence>
<reference evidence="1 2" key="1">
    <citation type="submission" date="2018-11" db="EMBL/GenBank/DDBJ databases">
        <title>Draft genome analysis of Rheinheimera mesophila isolated from an industrial waste site.</title>
        <authorList>
            <person name="Yu Q."/>
            <person name="Qi Y."/>
            <person name="Zhang H."/>
            <person name="Lu Y."/>
            <person name="Pu J."/>
        </authorList>
    </citation>
    <scope>NUCLEOTIDE SEQUENCE [LARGE SCALE GENOMIC DNA]</scope>
    <source>
        <strain evidence="1 2">IITR13</strain>
    </source>
</reference>
<sequence length="181" mass="20684">MNFYHGTDYQKIHSIKANNFYPSENPDDWLGKGVYFFTEGISCPIENAEEWAKASAYCKKTRANKYTNFVILMATIDTSKIFDTTTNDGLVVFNKLRKETYEKIMPLITRKPANVQNKILWDLMAELLESDVVIHNLYIKSIFERKNQVSSNVPNCTVACVKNVSIIKLDSIQEVRSGLVA</sequence>
<keyword evidence="2" id="KW-1185">Reference proteome</keyword>
<dbReference type="SUPFAM" id="SSF56399">
    <property type="entry name" value="ADP-ribosylation"/>
    <property type="match status" value="1"/>
</dbReference>
<gene>
    <name evidence="1" type="ORF">EIK76_05580</name>
</gene>
<evidence type="ECO:0008006" key="3">
    <source>
        <dbReference type="Google" id="ProtNLM"/>
    </source>
</evidence>
<organism evidence="1 2">
    <name type="scientific">Rheinheimera mesophila</name>
    <dbReference type="NCBI Taxonomy" id="1547515"/>
    <lineage>
        <taxon>Bacteria</taxon>
        <taxon>Pseudomonadati</taxon>
        <taxon>Pseudomonadota</taxon>
        <taxon>Gammaproteobacteria</taxon>
        <taxon>Chromatiales</taxon>
        <taxon>Chromatiaceae</taxon>
        <taxon>Rheinheimera</taxon>
    </lineage>
</organism>
<proteinExistence type="predicted"/>
<protein>
    <recommendedName>
        <fullName evidence="3">DUF3990 domain-containing protein</fullName>
    </recommendedName>
</protein>
<dbReference type="Gene3D" id="3.90.228.10">
    <property type="match status" value="1"/>
</dbReference>
<comment type="caution">
    <text evidence="1">The sequence shown here is derived from an EMBL/GenBank/DDBJ whole genome shotgun (WGS) entry which is preliminary data.</text>
</comment>
<dbReference type="Proteomes" id="UP000276260">
    <property type="component" value="Unassembled WGS sequence"/>
</dbReference>
<accession>A0A3P3QQK5</accession>
<name>A0A3P3QQK5_9GAMM</name>
<dbReference type="RefSeq" id="WP_046518214.1">
    <property type="nucleotide sequence ID" value="NZ_LAVS01000001.1"/>
</dbReference>
<dbReference type="EMBL" id="RRCF01000001">
    <property type="protein sequence ID" value="RRJ23536.1"/>
    <property type="molecule type" value="Genomic_DNA"/>
</dbReference>
<dbReference type="OrthoDB" id="9800843at2"/>
<dbReference type="AlphaFoldDB" id="A0A3P3QQK5"/>